<dbReference type="SUPFAM" id="SSF53187">
    <property type="entry name" value="Zn-dependent exopeptidases"/>
    <property type="match status" value="1"/>
</dbReference>
<evidence type="ECO:0000256" key="3">
    <source>
        <dbReference type="PIRSR" id="PIRSR037238-1"/>
    </source>
</evidence>
<dbReference type="Pfam" id="PF01546">
    <property type="entry name" value="Peptidase_M20"/>
    <property type="match status" value="1"/>
</dbReference>
<dbReference type="GO" id="GO:0004180">
    <property type="term" value="F:carboxypeptidase activity"/>
    <property type="evidence" value="ECO:0007669"/>
    <property type="project" value="UniProtKB-KW"/>
</dbReference>
<dbReference type="InterPro" id="IPR050072">
    <property type="entry name" value="Peptidase_M20A"/>
</dbReference>
<keyword evidence="2" id="KW-0378">Hydrolase</keyword>
<dbReference type="Pfam" id="PF07687">
    <property type="entry name" value="M20_dimer"/>
    <property type="match status" value="1"/>
</dbReference>
<evidence type="ECO:0000313" key="6">
    <source>
        <dbReference type="Proteomes" id="UP001142325"/>
    </source>
</evidence>
<feature type="active site" evidence="3">
    <location>
        <position position="84"/>
    </location>
</feature>
<dbReference type="InterPro" id="IPR036264">
    <property type="entry name" value="Bact_exopeptidase_dim_dom"/>
</dbReference>
<keyword evidence="1" id="KW-0479">Metal-binding</keyword>
<evidence type="ECO:0000256" key="2">
    <source>
        <dbReference type="ARBA" id="ARBA00022801"/>
    </source>
</evidence>
<dbReference type="Proteomes" id="UP001142325">
    <property type="component" value="Unassembled WGS sequence"/>
</dbReference>
<feature type="active site" description="Proton acceptor" evidence="3">
    <location>
        <position position="145"/>
    </location>
</feature>
<evidence type="ECO:0000256" key="1">
    <source>
        <dbReference type="ARBA" id="ARBA00022723"/>
    </source>
</evidence>
<reference evidence="5" key="1">
    <citation type="journal article" date="2014" name="Int. J. Syst. Evol. Microbiol.">
        <title>Complete genome sequence of Corynebacterium casei LMG S-19264T (=DSM 44701T), isolated from a smear-ripened cheese.</title>
        <authorList>
            <consortium name="US DOE Joint Genome Institute (JGI-PGF)"/>
            <person name="Walter F."/>
            <person name="Albersmeier A."/>
            <person name="Kalinowski J."/>
            <person name="Ruckert C."/>
        </authorList>
    </citation>
    <scope>NUCLEOTIDE SEQUENCE</scope>
    <source>
        <strain evidence="5">VKM Ac-1958</strain>
    </source>
</reference>
<dbReference type="SUPFAM" id="SSF55031">
    <property type="entry name" value="Bacterial exopeptidase dimerisation domain"/>
    <property type="match status" value="1"/>
</dbReference>
<feature type="domain" description="Peptidase M20 dimerisation" evidence="4">
    <location>
        <begin position="181"/>
        <end position="275"/>
    </location>
</feature>
<dbReference type="CDD" id="cd03885">
    <property type="entry name" value="M20_CPDG2"/>
    <property type="match status" value="1"/>
</dbReference>
<keyword evidence="5" id="KW-0121">Carboxypeptidase</keyword>
<proteinExistence type="predicted"/>
<comment type="caution">
    <text evidence="5">The sequence shown here is derived from an EMBL/GenBank/DDBJ whole genome shotgun (WGS) entry which is preliminary data.</text>
</comment>
<accession>A0A9W6M842</accession>
<organism evidence="5 6">
    <name type="scientific">Microbacterium keratanolyticum</name>
    <dbReference type="NCBI Taxonomy" id="67574"/>
    <lineage>
        <taxon>Bacteria</taxon>
        <taxon>Bacillati</taxon>
        <taxon>Actinomycetota</taxon>
        <taxon>Actinomycetes</taxon>
        <taxon>Micrococcales</taxon>
        <taxon>Microbacteriaceae</taxon>
        <taxon>Microbacterium</taxon>
    </lineage>
</organism>
<dbReference type="InterPro" id="IPR017150">
    <property type="entry name" value="Pept_M20_glutamate_carboxypep"/>
</dbReference>
<dbReference type="InterPro" id="IPR011650">
    <property type="entry name" value="Peptidase_M20_dimer"/>
</dbReference>
<dbReference type="PANTHER" id="PTHR43808:SF9">
    <property type="entry name" value="BLL0789 PROTEIN"/>
    <property type="match status" value="1"/>
</dbReference>
<evidence type="ECO:0000313" key="5">
    <source>
        <dbReference type="EMBL" id="GLK00714.1"/>
    </source>
</evidence>
<protein>
    <submittedName>
        <fullName evidence="5">Glutamate carboxypeptidase</fullName>
    </submittedName>
</protein>
<dbReference type="Gene3D" id="3.40.630.10">
    <property type="entry name" value="Zn peptidases"/>
    <property type="match status" value="1"/>
</dbReference>
<keyword evidence="5" id="KW-0645">Protease</keyword>
<keyword evidence="6" id="KW-1185">Reference proteome</keyword>
<name>A0A9W6M842_9MICO</name>
<dbReference type="PIRSF" id="PIRSF037238">
    <property type="entry name" value="Carboxypeptidase_G2"/>
    <property type="match status" value="1"/>
</dbReference>
<dbReference type="Gene3D" id="3.30.70.360">
    <property type="match status" value="1"/>
</dbReference>
<dbReference type="InterPro" id="IPR002933">
    <property type="entry name" value="Peptidase_M20"/>
</dbReference>
<gene>
    <name evidence="5" type="ORF">GCM10017596_04290</name>
</gene>
<dbReference type="EMBL" id="BSET01000001">
    <property type="protein sequence ID" value="GLK00714.1"/>
    <property type="molecule type" value="Genomic_DNA"/>
</dbReference>
<dbReference type="AlphaFoldDB" id="A0A9W6M842"/>
<dbReference type="GO" id="GO:0046872">
    <property type="term" value="F:metal ion binding"/>
    <property type="evidence" value="ECO:0007669"/>
    <property type="project" value="UniProtKB-KW"/>
</dbReference>
<evidence type="ECO:0000259" key="4">
    <source>
        <dbReference type="Pfam" id="PF07687"/>
    </source>
</evidence>
<dbReference type="PANTHER" id="PTHR43808">
    <property type="entry name" value="ACETYLORNITHINE DEACETYLASE"/>
    <property type="match status" value="1"/>
</dbReference>
<reference evidence="5" key="2">
    <citation type="submission" date="2023-01" db="EMBL/GenBank/DDBJ databases">
        <authorList>
            <person name="Sun Q."/>
            <person name="Evtushenko L."/>
        </authorList>
    </citation>
    <scope>NUCLEOTIDE SEQUENCE</scope>
    <source>
        <strain evidence="5">VKM Ac-1958</strain>
    </source>
</reference>
<dbReference type="RefSeq" id="WP_204938412.1">
    <property type="nucleotide sequence ID" value="NZ_BAAAUM010000001.1"/>
</dbReference>
<sequence length="383" mass="38843">MPEGGLLTTAQTRLDAVIADAIDLMQVESPSADHAAVAQSADAVSALVRRRLGSEPERIVIDGVTHLRWHWGESTRVVIVAHHDTVWPLGTLPRIPAEVRDGILRGPGSVDMKTGIAMAVHALAILKEQDSSALDGVTLLVTGDEEVGSPSSRALIEETAAGASAAFVLEAGGDAGELKTQRKGTSMYRFTVHGLAAHAGLEPDRGVNAVVGLAEVILAVNALHASEPGLSVVPSVISGGTTTNTVPAEAVLDVDVRVTSVASQQRVDEAMRAIAPRVTGASVTVSGGPNRAPLESAMSATLFALAGRVASAEGLEAPVPLHVGGASDGNFTAGIGVPTLDGLGAWGGGAHAESEHAVVAGIPSRVALLAGLVRALTEGGTDV</sequence>